<evidence type="ECO:0000313" key="1">
    <source>
        <dbReference type="EMBL" id="KAK3273717.1"/>
    </source>
</evidence>
<organism evidence="1 2">
    <name type="scientific">Cymbomonas tetramitiformis</name>
    <dbReference type="NCBI Taxonomy" id="36881"/>
    <lineage>
        <taxon>Eukaryota</taxon>
        <taxon>Viridiplantae</taxon>
        <taxon>Chlorophyta</taxon>
        <taxon>Pyramimonadophyceae</taxon>
        <taxon>Pyramimonadales</taxon>
        <taxon>Pyramimonadaceae</taxon>
        <taxon>Cymbomonas</taxon>
    </lineage>
</organism>
<comment type="caution">
    <text evidence="1">The sequence shown here is derived from an EMBL/GenBank/DDBJ whole genome shotgun (WGS) entry which is preliminary data.</text>
</comment>
<sequence>MRDFVVSCEALRVVLHHCHAQVLRSRPRGPARKPGRGCSYEDDDDQADVCVHAAEVLSRALRLDDGPASCYRMYDFGNINFATARSCGGFVSWEPATSNMNIANDIFYPLMSSSIERYRFCSAVKAHLARPAIAANLHSLYLVNVPLHNADITMLMLELHNCKNIATLVVDGTTSFENAYCTHASTFVPEQPMYSLRTFVACYSRFVSWRESYVLCNARALTTLYLHKADLRGAYVTDSELSGALRVVHLHEVLAGVGFWAALARTSTIVVCWLDKCLEHLGPKELFDEVLPIWKNTTRPNLKTMTVDVYFSSLRNNALRHYVGENDEFLDGAICEQFLSAFQPSIASSVFEMRLRMHAGEYARVTQYTFHSLGDRFKLATSHAIPDVLRRLQTANEDADEHISTGAG</sequence>
<dbReference type="EMBL" id="LGRX02008305">
    <property type="protein sequence ID" value="KAK3273717.1"/>
    <property type="molecule type" value="Genomic_DNA"/>
</dbReference>
<proteinExistence type="predicted"/>
<accession>A0AAE0G977</accession>
<dbReference type="Proteomes" id="UP001190700">
    <property type="component" value="Unassembled WGS sequence"/>
</dbReference>
<dbReference type="AlphaFoldDB" id="A0AAE0G977"/>
<protein>
    <submittedName>
        <fullName evidence="1">Uncharacterized protein</fullName>
    </submittedName>
</protein>
<evidence type="ECO:0000313" key="2">
    <source>
        <dbReference type="Proteomes" id="UP001190700"/>
    </source>
</evidence>
<keyword evidence="2" id="KW-1185">Reference proteome</keyword>
<reference evidence="1 2" key="1">
    <citation type="journal article" date="2015" name="Genome Biol. Evol.">
        <title>Comparative Genomics of a Bacterivorous Green Alga Reveals Evolutionary Causalities and Consequences of Phago-Mixotrophic Mode of Nutrition.</title>
        <authorList>
            <person name="Burns J.A."/>
            <person name="Paasch A."/>
            <person name="Narechania A."/>
            <person name="Kim E."/>
        </authorList>
    </citation>
    <scope>NUCLEOTIDE SEQUENCE [LARGE SCALE GENOMIC DNA]</scope>
    <source>
        <strain evidence="1 2">PLY_AMNH</strain>
    </source>
</reference>
<name>A0AAE0G977_9CHLO</name>
<gene>
    <name evidence="1" type="ORF">CYMTET_18060</name>
</gene>